<name>A0A5N6QRQ6_9ROSI</name>
<evidence type="ECO:0000313" key="7">
    <source>
        <dbReference type="EMBL" id="KAE8009847.1"/>
    </source>
</evidence>
<feature type="repeat" description="WD" evidence="4">
    <location>
        <begin position="666"/>
        <end position="708"/>
    </location>
</feature>
<keyword evidence="4" id="KW-0853">WD repeat</keyword>
<evidence type="ECO:0000256" key="5">
    <source>
        <dbReference type="SAM" id="MobiDB-lite"/>
    </source>
</evidence>
<accession>A0A5N6QRQ6</accession>
<dbReference type="InterPro" id="IPR057397">
    <property type="entry name" value="HEAT_5MP1_2"/>
</dbReference>
<evidence type="ECO:0000259" key="6">
    <source>
        <dbReference type="PROSITE" id="PS51363"/>
    </source>
</evidence>
<evidence type="ECO:0000256" key="4">
    <source>
        <dbReference type="PROSITE-ProRule" id="PRU00221"/>
    </source>
</evidence>
<dbReference type="InterPro" id="IPR016024">
    <property type="entry name" value="ARM-type_fold"/>
</dbReference>
<feature type="compositionally biased region" description="Acidic residues" evidence="5">
    <location>
        <begin position="1073"/>
        <end position="1105"/>
    </location>
</feature>
<dbReference type="InterPro" id="IPR015943">
    <property type="entry name" value="WD40/YVTN_repeat-like_dom_sf"/>
</dbReference>
<keyword evidence="8" id="KW-1185">Reference proteome</keyword>
<dbReference type="SMART" id="SM00515">
    <property type="entry name" value="eIF5C"/>
    <property type="match status" value="1"/>
</dbReference>
<sequence>MFLLIHMSSGTRIKTRKRNIAAPLDPAAFADAVVQIYLDNAGDLELIAKSIESSDLNFSRYGDTFFEASFLRGRTQPGTTKPDEGERHPYSIIDCEPKREAILPSVIYIQKILRRRPFLIKNLENVMRRFLQSLELFEENERKKLAIFTALAFSQKLSGLPPETVFQPLLKDNLVAKGIVLSFITDFFKEYLIDNSLDDLISILKRGKVEDNLLDFFPSAKRSPESFSEHFTKEGLVTLVEYNEKKIFEVKLREMKSALTTQLTEEADISEVTETVKQRVKDAKLPDFEVVRILWDVIMDAVQWSGKNQQQNANAALRQVKAWAKLLNSFCTNGKLELELMYKVQMQCYEDAKLMKLFPEIVRSLYDQDVLAEDTILHWFRKGANPKGRYVIRWILVANLCEGPGALRELAGGGRRRGLRRGLVAFTAASRLSSLSVGLSPLSLSVGLSPKNGLSSRLSVLPSAGLSLTARSMGSSNIRDLLTSFSPSLDFFAISSGDGRIKIWDTLRGQIQTEFADITTTDETNILMRPERGHLSVDYKCMKWLSLERKRKRKLGSSLLVLGTGSGDVLALDVSSGQLKWKVNDCHPGGVSAISSSTHGSCIYTGGADGMICEIDSLSGNLLQKFRASTKAISCMSVSSGGKMLATAAAQLKIFNGSDHKKIQKFSGHPGAVRCMIFTEDGKYILSSAVGERYVAVWRISGGKKQSSSCVLSMEHPAVFLDSRCIDSGEVDDSGLCVLAISEIGVCYLWFGQNIEELRNAKPTKVSLSSEDIPSISHKVALPTIFAAKLQGISEPMSGRVFVAYGLLVKPSFQKILVHSGTVVKLSISNDGVLLPMSQSRVKSKKGLDLQNGVTALDRANAEDALLPIPKVFDSNEKKKMHKEMSVDADEVMADLGDSRSQAESVEGTDDMVELEVDTEISCLEDRLRSLGILSSGDDLTLGLTANSATLKGIDLEADMPQKKIRASVLSMVPSDAYKLLRVLVAKWQSRTCSGKYVLPWIYHIFLNHGHHVMSQEPTTQMLNSLSKITKSRGAAIRPLLQLSGRLQLVMAQIDKASQNKSQILVHDNQTIESEDEDEDEDEDVDEILYGDEDDESELSSDENN</sequence>
<dbReference type="PROSITE" id="PS50082">
    <property type="entry name" value="WD_REPEATS_2"/>
    <property type="match status" value="2"/>
</dbReference>
<dbReference type="Gene3D" id="1.25.40.180">
    <property type="match status" value="1"/>
</dbReference>
<dbReference type="CDD" id="cd11560">
    <property type="entry name" value="W2_eIF5C_like"/>
    <property type="match status" value="1"/>
</dbReference>
<dbReference type="InterPro" id="IPR043510">
    <property type="entry name" value="W2_5MP1/2"/>
</dbReference>
<feature type="domain" description="W2" evidence="6">
    <location>
        <begin position="245"/>
        <end position="436"/>
    </location>
</feature>
<dbReference type="Pfam" id="PF02020">
    <property type="entry name" value="W2"/>
    <property type="match status" value="1"/>
</dbReference>
<dbReference type="Proteomes" id="UP000327013">
    <property type="component" value="Chromosome 2"/>
</dbReference>
<dbReference type="SMART" id="SM00320">
    <property type="entry name" value="WD40"/>
    <property type="match status" value="4"/>
</dbReference>
<dbReference type="InterPro" id="IPR011047">
    <property type="entry name" value="Quinoprotein_ADH-like_sf"/>
</dbReference>
<dbReference type="SUPFAM" id="SSF50998">
    <property type="entry name" value="Quinoprotein alcohol dehydrogenase-like"/>
    <property type="match status" value="1"/>
</dbReference>
<gene>
    <name evidence="7" type="ORF">FH972_006257</name>
</gene>
<dbReference type="Pfam" id="PF00400">
    <property type="entry name" value="WD40"/>
    <property type="match status" value="3"/>
</dbReference>
<evidence type="ECO:0000256" key="1">
    <source>
        <dbReference type="ARBA" id="ARBA00004604"/>
    </source>
</evidence>
<dbReference type="FunFam" id="1.25.40.180:FF:000028">
    <property type="entry name" value="ARM repeat superfamily protein"/>
    <property type="match status" value="1"/>
</dbReference>
<dbReference type="PROSITE" id="PS51363">
    <property type="entry name" value="W2"/>
    <property type="match status" value="1"/>
</dbReference>
<comment type="similarity">
    <text evidence="2">Belongs to the BZW family.</text>
</comment>
<feature type="repeat" description="WD" evidence="4">
    <location>
        <begin position="484"/>
        <end position="514"/>
    </location>
</feature>
<dbReference type="OrthoDB" id="1727522at2759"/>
<dbReference type="AlphaFoldDB" id="A0A5N6QRQ6"/>
<evidence type="ECO:0000256" key="3">
    <source>
        <dbReference type="ARBA" id="ARBA00023242"/>
    </source>
</evidence>
<keyword evidence="3" id="KW-0539">Nucleus</keyword>
<comment type="subcellular location">
    <subcellularLocation>
        <location evidence="1">Nucleus</location>
        <location evidence="1">Nucleolus</location>
    </subcellularLocation>
</comment>
<dbReference type="EMBL" id="CM017322">
    <property type="protein sequence ID" value="KAE8009847.1"/>
    <property type="molecule type" value="Genomic_DNA"/>
</dbReference>
<dbReference type="GO" id="GO:0005730">
    <property type="term" value="C:nucleolus"/>
    <property type="evidence" value="ECO:0007669"/>
    <property type="project" value="UniProtKB-SubCell"/>
</dbReference>
<dbReference type="SUPFAM" id="SSF48371">
    <property type="entry name" value="ARM repeat"/>
    <property type="match status" value="1"/>
</dbReference>
<dbReference type="InterPro" id="IPR007148">
    <property type="entry name" value="SSU_processome_Utp12"/>
</dbReference>
<dbReference type="Pfam" id="PF25504">
    <property type="entry name" value="HEAT_5MP1_2"/>
    <property type="match status" value="1"/>
</dbReference>
<reference evidence="7 8" key="1">
    <citation type="submission" date="2019-06" db="EMBL/GenBank/DDBJ databases">
        <title>A chromosomal-level reference genome of Carpinus fangiana (Coryloideae, Betulaceae).</title>
        <authorList>
            <person name="Yang X."/>
            <person name="Wang Z."/>
            <person name="Zhang L."/>
            <person name="Hao G."/>
            <person name="Liu J."/>
            <person name="Yang Y."/>
        </authorList>
    </citation>
    <scope>NUCLEOTIDE SEQUENCE [LARGE SCALE GENOMIC DNA]</scope>
    <source>
        <strain evidence="7">Cfa_2016G</strain>
        <tissue evidence="7">Leaf</tissue>
    </source>
</reference>
<dbReference type="InterPro" id="IPR003307">
    <property type="entry name" value="W2_domain"/>
</dbReference>
<proteinExistence type="inferred from homology"/>
<feature type="region of interest" description="Disordered" evidence="5">
    <location>
        <begin position="1064"/>
        <end position="1105"/>
    </location>
</feature>
<dbReference type="Gene3D" id="2.130.10.10">
    <property type="entry name" value="YVTN repeat-like/Quinoprotein amine dehydrogenase"/>
    <property type="match status" value="2"/>
</dbReference>
<evidence type="ECO:0000313" key="8">
    <source>
        <dbReference type="Proteomes" id="UP000327013"/>
    </source>
</evidence>
<dbReference type="PANTHER" id="PTHR45290:SF1">
    <property type="entry name" value="OS03G0300300 PROTEIN"/>
    <property type="match status" value="1"/>
</dbReference>
<protein>
    <recommendedName>
        <fullName evidence="6">W2 domain-containing protein</fullName>
    </recommendedName>
</protein>
<organism evidence="7 8">
    <name type="scientific">Carpinus fangiana</name>
    <dbReference type="NCBI Taxonomy" id="176857"/>
    <lineage>
        <taxon>Eukaryota</taxon>
        <taxon>Viridiplantae</taxon>
        <taxon>Streptophyta</taxon>
        <taxon>Embryophyta</taxon>
        <taxon>Tracheophyta</taxon>
        <taxon>Spermatophyta</taxon>
        <taxon>Magnoliopsida</taxon>
        <taxon>eudicotyledons</taxon>
        <taxon>Gunneridae</taxon>
        <taxon>Pentapetalae</taxon>
        <taxon>rosids</taxon>
        <taxon>fabids</taxon>
        <taxon>Fagales</taxon>
        <taxon>Betulaceae</taxon>
        <taxon>Carpinus</taxon>
    </lineage>
</organism>
<dbReference type="Pfam" id="PF04003">
    <property type="entry name" value="Utp12"/>
    <property type="match status" value="1"/>
</dbReference>
<dbReference type="InterPro" id="IPR001680">
    <property type="entry name" value="WD40_rpt"/>
</dbReference>
<dbReference type="PANTHER" id="PTHR45290">
    <property type="entry name" value="OS03G0300300 PROTEIN"/>
    <property type="match status" value="1"/>
</dbReference>
<evidence type="ECO:0000256" key="2">
    <source>
        <dbReference type="ARBA" id="ARBA00008151"/>
    </source>
</evidence>